<evidence type="ECO:0000256" key="3">
    <source>
        <dbReference type="ARBA" id="ARBA00022679"/>
    </source>
</evidence>
<name>A0A6F9DMM8_9ASCI</name>
<dbReference type="PANTHER" id="PTHR24363">
    <property type="entry name" value="SERINE/THREONINE PROTEIN KINASE"/>
    <property type="match status" value="1"/>
</dbReference>
<evidence type="ECO:0000256" key="2">
    <source>
        <dbReference type="ARBA" id="ARBA00022527"/>
    </source>
</evidence>
<dbReference type="SMART" id="SM00220">
    <property type="entry name" value="S_TKc"/>
    <property type="match status" value="1"/>
</dbReference>
<evidence type="ECO:0000256" key="6">
    <source>
        <dbReference type="ARBA" id="ARBA00022840"/>
    </source>
</evidence>
<dbReference type="InterPro" id="IPR000719">
    <property type="entry name" value="Prot_kinase_dom"/>
</dbReference>
<keyword evidence="2" id="KW-0723">Serine/threonine-protein kinase</keyword>
<dbReference type="PROSITE" id="PS50176">
    <property type="entry name" value="ARM_REPEAT"/>
    <property type="match status" value="1"/>
</dbReference>
<organism evidence="11">
    <name type="scientific">Phallusia mammillata</name>
    <dbReference type="NCBI Taxonomy" id="59560"/>
    <lineage>
        <taxon>Eukaryota</taxon>
        <taxon>Metazoa</taxon>
        <taxon>Chordata</taxon>
        <taxon>Tunicata</taxon>
        <taxon>Ascidiacea</taxon>
        <taxon>Phlebobranchia</taxon>
        <taxon>Ascidiidae</taxon>
        <taxon>Phallusia</taxon>
    </lineage>
</organism>
<dbReference type="InterPro" id="IPR016024">
    <property type="entry name" value="ARM-type_fold"/>
</dbReference>
<dbReference type="PROSITE" id="PS50011">
    <property type="entry name" value="PROTEIN_KINASE_DOM"/>
    <property type="match status" value="1"/>
</dbReference>
<keyword evidence="6" id="KW-0067">ATP-binding</keyword>
<dbReference type="FunFam" id="1.10.510.10:FF:001945">
    <property type="entry name" value="Predicted protein"/>
    <property type="match status" value="1"/>
</dbReference>
<evidence type="ECO:0000259" key="10">
    <source>
        <dbReference type="PROSITE" id="PS50011"/>
    </source>
</evidence>
<sequence length="661" mass="74420">MENYKLLQRLGRGAQGSVYLVEHKEDKSMYVLKKVECNDEGEANKAFKEAMALQELRHRYVCGYKEFFVTWDREECAMFVCIVMNYYEMGDLAKVIKTKRLKQEGIDEMILKKWLGQMVEALVFVHNKKVIHRDLKPSNIFMTKNLSISIGDFGVATVMGDARTRTRTTVGSMNWMAPEVMERPYDERSDVWSLGCILLELATCSFMDPVQISSTLFEIKQNPQCLEDILAELAHHKYTAHLCQLIRTMLRRNFQQRPTAVELIAFPYVKECLLLDPNSKLVEKKTIHSAPQDSLPKEGDAQAIFAYMAKNQLNEQAQKQALQHLKKKMDDDKFCISLNEAMKMQLIQVLETHMDCAEIQLNGCKILLRLIENEGGVVDIFYIQNMIKPVLVAMRSHPTSEEFQHTACSLIMALSADENAAECIGQAGGVQDILSVMRQFDSQADICASCCGVLWSLSVNELNAKIVTEEKGLKDVCNAMEAHNSDPVLLEAACSAIWSLSLEDDNVDLLSEVAITLIIESLQKHPRHMKVVKSALMALASIITCGEECAYKVISPNNDVSGLQVIVDTFKLHKKEVDIAESFCTLLLELSEYDDIMDDLKAPSMKLEQLVQSIKTSFQSNEDIVATCVSILSKFGTKVALSPRRPTSARARPRSAAKNKT</sequence>
<gene>
    <name evidence="11" type="primary">Nek6</name>
</gene>
<keyword evidence="4" id="KW-0547">Nucleotide-binding</keyword>
<dbReference type="Pfam" id="PF23744">
    <property type="entry name" value="ARM_LRRK2"/>
    <property type="match status" value="1"/>
</dbReference>
<evidence type="ECO:0000256" key="7">
    <source>
        <dbReference type="ARBA" id="ARBA00047899"/>
    </source>
</evidence>
<dbReference type="Gene3D" id="1.10.510.10">
    <property type="entry name" value="Transferase(Phosphotransferase) domain 1"/>
    <property type="match status" value="1"/>
</dbReference>
<dbReference type="GO" id="GO:0004674">
    <property type="term" value="F:protein serine/threonine kinase activity"/>
    <property type="evidence" value="ECO:0007669"/>
    <property type="project" value="UniProtKB-KW"/>
</dbReference>
<evidence type="ECO:0000256" key="9">
    <source>
        <dbReference type="PROSITE-ProRule" id="PRU00259"/>
    </source>
</evidence>
<comment type="catalytic activity">
    <reaction evidence="8">
        <text>L-seryl-[protein] + ATP = O-phospho-L-seryl-[protein] + ADP + H(+)</text>
        <dbReference type="Rhea" id="RHEA:17989"/>
        <dbReference type="Rhea" id="RHEA-COMP:9863"/>
        <dbReference type="Rhea" id="RHEA-COMP:11604"/>
        <dbReference type="ChEBI" id="CHEBI:15378"/>
        <dbReference type="ChEBI" id="CHEBI:29999"/>
        <dbReference type="ChEBI" id="CHEBI:30616"/>
        <dbReference type="ChEBI" id="CHEBI:83421"/>
        <dbReference type="ChEBI" id="CHEBI:456216"/>
        <dbReference type="EC" id="2.7.11.1"/>
    </reaction>
</comment>
<evidence type="ECO:0000313" key="11">
    <source>
        <dbReference type="EMBL" id="CAB3264290.1"/>
    </source>
</evidence>
<feature type="repeat" description="ARM" evidence="9">
    <location>
        <begin position="428"/>
        <end position="472"/>
    </location>
</feature>
<dbReference type="EC" id="2.7.11.1" evidence="1"/>
<dbReference type="GO" id="GO:0005524">
    <property type="term" value="F:ATP binding"/>
    <property type="evidence" value="ECO:0007669"/>
    <property type="project" value="UniProtKB-KW"/>
</dbReference>
<dbReference type="InterPro" id="IPR008271">
    <property type="entry name" value="Ser/Thr_kinase_AS"/>
</dbReference>
<dbReference type="InterPro" id="IPR011989">
    <property type="entry name" value="ARM-like"/>
</dbReference>
<dbReference type="EMBL" id="LR788428">
    <property type="protein sequence ID" value="CAB3264290.1"/>
    <property type="molecule type" value="mRNA"/>
</dbReference>
<proteinExistence type="evidence at transcript level"/>
<keyword evidence="3" id="KW-0808">Transferase</keyword>
<dbReference type="SUPFAM" id="SSF56112">
    <property type="entry name" value="Protein kinase-like (PK-like)"/>
    <property type="match status" value="1"/>
</dbReference>
<evidence type="ECO:0000256" key="5">
    <source>
        <dbReference type="ARBA" id="ARBA00022777"/>
    </source>
</evidence>
<reference evidence="11" key="1">
    <citation type="submission" date="2020-04" db="EMBL/GenBank/DDBJ databases">
        <authorList>
            <person name="Neveu A P."/>
        </authorList>
    </citation>
    <scope>NUCLEOTIDE SEQUENCE</scope>
    <source>
        <tissue evidence="11">Whole embryo</tissue>
    </source>
</reference>
<dbReference type="SUPFAM" id="SSF48371">
    <property type="entry name" value="ARM repeat"/>
    <property type="match status" value="1"/>
</dbReference>
<dbReference type="InterPro" id="IPR000225">
    <property type="entry name" value="Armadillo"/>
</dbReference>
<dbReference type="PROSITE" id="PS00108">
    <property type="entry name" value="PROTEIN_KINASE_ST"/>
    <property type="match status" value="1"/>
</dbReference>
<evidence type="ECO:0000256" key="1">
    <source>
        <dbReference type="ARBA" id="ARBA00012513"/>
    </source>
</evidence>
<dbReference type="Gene3D" id="1.25.10.10">
    <property type="entry name" value="Leucine-rich Repeat Variant"/>
    <property type="match status" value="1"/>
</dbReference>
<keyword evidence="5 11" id="KW-0418">Kinase</keyword>
<comment type="catalytic activity">
    <reaction evidence="7">
        <text>L-threonyl-[protein] + ATP = O-phospho-L-threonyl-[protein] + ADP + H(+)</text>
        <dbReference type="Rhea" id="RHEA:46608"/>
        <dbReference type="Rhea" id="RHEA-COMP:11060"/>
        <dbReference type="Rhea" id="RHEA-COMP:11605"/>
        <dbReference type="ChEBI" id="CHEBI:15378"/>
        <dbReference type="ChEBI" id="CHEBI:30013"/>
        <dbReference type="ChEBI" id="CHEBI:30616"/>
        <dbReference type="ChEBI" id="CHEBI:61977"/>
        <dbReference type="ChEBI" id="CHEBI:456216"/>
        <dbReference type="EC" id="2.7.11.1"/>
    </reaction>
</comment>
<dbReference type="PANTHER" id="PTHR24363:SF0">
    <property type="entry name" value="SERINE_THREONINE KINASE LIKE DOMAIN CONTAINING 1"/>
    <property type="match status" value="1"/>
</dbReference>
<dbReference type="InterPro" id="IPR056597">
    <property type="entry name" value="ARM_LRRK2"/>
</dbReference>
<protein>
    <recommendedName>
        <fullName evidence="1">non-specific serine/threonine protein kinase</fullName>
        <ecNumber evidence="1">2.7.11.1</ecNumber>
    </recommendedName>
</protein>
<dbReference type="Pfam" id="PF00069">
    <property type="entry name" value="Pkinase"/>
    <property type="match status" value="1"/>
</dbReference>
<evidence type="ECO:0000256" key="4">
    <source>
        <dbReference type="ARBA" id="ARBA00022741"/>
    </source>
</evidence>
<feature type="domain" description="Protein kinase" evidence="10">
    <location>
        <begin position="4"/>
        <end position="269"/>
    </location>
</feature>
<dbReference type="InterPro" id="IPR011009">
    <property type="entry name" value="Kinase-like_dom_sf"/>
</dbReference>
<dbReference type="AlphaFoldDB" id="A0A6F9DMM8"/>
<accession>A0A6F9DMM8</accession>
<evidence type="ECO:0000256" key="8">
    <source>
        <dbReference type="ARBA" id="ARBA00048679"/>
    </source>
</evidence>